<feature type="compositionally biased region" description="Basic residues" evidence="1">
    <location>
        <begin position="24"/>
        <end position="36"/>
    </location>
</feature>
<dbReference type="RefSeq" id="WP_286337167.1">
    <property type="nucleotide sequence ID" value="NZ_AP027370.1"/>
</dbReference>
<keyword evidence="3" id="KW-1185">Reference proteome</keyword>
<reference evidence="2 3" key="1">
    <citation type="submission" date="2023-03" db="EMBL/GenBank/DDBJ databases">
        <title>Description of Hydrogenimonas sp. ISO32.</title>
        <authorList>
            <person name="Mino S."/>
            <person name="Fukazawa S."/>
            <person name="Sawabe T."/>
        </authorList>
    </citation>
    <scope>NUCLEOTIDE SEQUENCE [LARGE SCALE GENOMIC DNA]</scope>
    <source>
        <strain evidence="2 3">ISO32</strain>
    </source>
</reference>
<proteinExistence type="predicted"/>
<feature type="region of interest" description="Disordered" evidence="1">
    <location>
        <begin position="24"/>
        <end position="45"/>
    </location>
</feature>
<evidence type="ECO:0000256" key="1">
    <source>
        <dbReference type="SAM" id="MobiDB-lite"/>
    </source>
</evidence>
<accession>A0ABN6WTF9</accession>
<organism evidence="2 3">
    <name type="scientific">Hydrogenimonas cancrithermarum</name>
    <dbReference type="NCBI Taxonomy" id="2993563"/>
    <lineage>
        <taxon>Bacteria</taxon>
        <taxon>Pseudomonadati</taxon>
        <taxon>Campylobacterota</taxon>
        <taxon>Epsilonproteobacteria</taxon>
        <taxon>Campylobacterales</taxon>
        <taxon>Hydrogenimonadaceae</taxon>
        <taxon>Hydrogenimonas</taxon>
    </lineage>
</organism>
<gene>
    <name evidence="2" type="ORF">HCR_02670</name>
</gene>
<name>A0ABN6WTF9_9BACT</name>
<dbReference type="EMBL" id="AP027370">
    <property type="protein sequence ID" value="BDY11955.1"/>
    <property type="molecule type" value="Genomic_DNA"/>
</dbReference>
<evidence type="ECO:0000313" key="3">
    <source>
        <dbReference type="Proteomes" id="UP001321445"/>
    </source>
</evidence>
<protein>
    <submittedName>
        <fullName evidence="2">Uncharacterized protein</fullName>
    </submittedName>
</protein>
<evidence type="ECO:0000313" key="2">
    <source>
        <dbReference type="EMBL" id="BDY11955.1"/>
    </source>
</evidence>
<dbReference type="Proteomes" id="UP001321445">
    <property type="component" value="Chromosome"/>
</dbReference>
<sequence>MKKIRIKKRVTWGFNPVSRIVPSKKRYDRKRERRKVQKTDEYADA</sequence>